<proteinExistence type="predicted"/>
<dbReference type="Proteomes" id="UP000752696">
    <property type="component" value="Unassembled WGS sequence"/>
</dbReference>
<dbReference type="Gene3D" id="1.10.2080.10">
    <property type="entry name" value="Insect odorant-binding protein A10/Ejaculatory bulb-specific protein 3"/>
    <property type="match status" value="1"/>
</dbReference>
<dbReference type="PANTHER" id="PTHR11257">
    <property type="entry name" value="CHEMOSENSORY PROTEIN-RELATED"/>
    <property type="match status" value="1"/>
</dbReference>
<dbReference type="InterPro" id="IPR036682">
    <property type="entry name" value="OS_D_A10/PebIII_sf"/>
</dbReference>
<organism evidence="2 3">
    <name type="scientific">Heterotrigona itama</name>
    <dbReference type="NCBI Taxonomy" id="395501"/>
    <lineage>
        <taxon>Eukaryota</taxon>
        <taxon>Metazoa</taxon>
        <taxon>Ecdysozoa</taxon>
        <taxon>Arthropoda</taxon>
        <taxon>Hexapoda</taxon>
        <taxon>Insecta</taxon>
        <taxon>Pterygota</taxon>
        <taxon>Neoptera</taxon>
        <taxon>Endopterygota</taxon>
        <taxon>Hymenoptera</taxon>
        <taxon>Apocrita</taxon>
        <taxon>Aculeata</taxon>
        <taxon>Apoidea</taxon>
        <taxon>Anthophila</taxon>
        <taxon>Apidae</taxon>
        <taxon>Heterotrigona</taxon>
    </lineage>
</organism>
<evidence type="ECO:0000256" key="1">
    <source>
        <dbReference type="SAM" id="SignalP"/>
    </source>
</evidence>
<dbReference type="InterPro" id="IPR005055">
    <property type="entry name" value="A10/PebIII"/>
</dbReference>
<dbReference type="OrthoDB" id="6355718at2759"/>
<evidence type="ECO:0000313" key="2">
    <source>
        <dbReference type="EMBL" id="CAD1468150.1"/>
    </source>
</evidence>
<feature type="signal peptide" evidence="1">
    <location>
        <begin position="1"/>
        <end position="20"/>
    </location>
</feature>
<evidence type="ECO:0008006" key="4">
    <source>
        <dbReference type="Google" id="ProtNLM"/>
    </source>
</evidence>
<evidence type="ECO:0000313" key="3">
    <source>
        <dbReference type="Proteomes" id="UP000752696"/>
    </source>
</evidence>
<name>A0A6V7GT89_9HYME</name>
<gene>
    <name evidence="2" type="ORF">MHI_LOCUS24451</name>
</gene>
<reference evidence="2" key="1">
    <citation type="submission" date="2020-07" db="EMBL/GenBank/DDBJ databases">
        <authorList>
            <person name="Nazaruddin N."/>
        </authorList>
    </citation>
    <scope>NUCLEOTIDE SEQUENCE</scope>
</reference>
<dbReference type="SUPFAM" id="SSF100910">
    <property type="entry name" value="Chemosensory protein Csp2"/>
    <property type="match status" value="1"/>
</dbReference>
<sequence length="104" mass="12203">MKVQILLLFTIFILTSFTEAHRDTTSNFLMDRSYVLKQIDCVLKIKECDAIGKKIIALLPEAVNNHCRKCTSRQAALANKLMIFMEQNYPNQWRLILQYYKTTK</sequence>
<dbReference type="AlphaFoldDB" id="A0A6V7GT89"/>
<comment type="caution">
    <text evidence="2">The sequence shown here is derived from an EMBL/GenBank/DDBJ whole genome shotgun (WGS) entry which is preliminary data.</text>
</comment>
<protein>
    <recommendedName>
        <fullName evidence="4">Chemosensory protein</fullName>
    </recommendedName>
</protein>
<dbReference type="EMBL" id="CAJDYZ010000160">
    <property type="protein sequence ID" value="CAD1468150.1"/>
    <property type="molecule type" value="Genomic_DNA"/>
</dbReference>
<keyword evidence="3" id="KW-1185">Reference proteome</keyword>
<keyword evidence="1" id="KW-0732">Signal</keyword>
<feature type="chain" id="PRO_5027736870" description="Chemosensory protein" evidence="1">
    <location>
        <begin position="21"/>
        <end position="104"/>
    </location>
</feature>
<dbReference type="Pfam" id="PF03392">
    <property type="entry name" value="OS-D"/>
    <property type="match status" value="1"/>
</dbReference>
<accession>A0A6V7GT89</accession>